<evidence type="ECO:0000313" key="2">
    <source>
        <dbReference type="Proteomes" id="UP000716446"/>
    </source>
</evidence>
<keyword evidence="2" id="KW-1185">Reference proteome</keyword>
<sequence>DHRHIAELLVYLSELPDIIVDGKPFQENDKTYWRSIPEFGFWFTETALSVNTIENMDLGNGPLTWYEQAQQYKHANTFAAIYTSNLDSSITQEWIGMQCIARDTLMQALEVDITTYPQVRRAGIYIPAAAAWMTHAGTHLWHFCKSKELCKGKVWREWIGGSDGSKPLWPGDDGFSVERWTFWKARFGDVAELRQRGFAGRVIDDVVMCARMAVKAMHEVEQEDAFVFDALSKVFESSEVSSPCVA</sequence>
<dbReference type="PANTHER" id="PTHR38797">
    <property type="entry name" value="NUCLEAR PORE COMPLEX PROTEIN NUP85-RELATED"/>
    <property type="match status" value="1"/>
</dbReference>
<protein>
    <submittedName>
        <fullName evidence="1">Uncharacterized protein</fullName>
    </submittedName>
</protein>
<accession>A0A9N8JGR6</accession>
<name>A0A9N8JGR6_9PEZI</name>
<reference evidence="1" key="1">
    <citation type="submission" date="2020-06" db="EMBL/GenBank/DDBJ databases">
        <authorList>
            <person name="Onetto C."/>
        </authorList>
    </citation>
    <scope>NUCLEOTIDE SEQUENCE</scope>
</reference>
<comment type="caution">
    <text evidence="1">The sequence shown here is derived from an EMBL/GenBank/DDBJ whole genome shotgun (WGS) entry which is preliminary data.</text>
</comment>
<dbReference type="Proteomes" id="UP000716446">
    <property type="component" value="Unassembled WGS sequence"/>
</dbReference>
<proteinExistence type="predicted"/>
<dbReference type="AlphaFoldDB" id="A0A9N8JGR6"/>
<dbReference type="PANTHER" id="PTHR38797:SF4">
    <property type="entry name" value="NUCLEAR PORE COMPLEX PROTEIN NUP85"/>
    <property type="match status" value="1"/>
</dbReference>
<organism evidence="1 2">
    <name type="scientific">Aureobasidium vineae</name>
    <dbReference type="NCBI Taxonomy" id="2773715"/>
    <lineage>
        <taxon>Eukaryota</taxon>
        <taxon>Fungi</taxon>
        <taxon>Dikarya</taxon>
        <taxon>Ascomycota</taxon>
        <taxon>Pezizomycotina</taxon>
        <taxon>Dothideomycetes</taxon>
        <taxon>Dothideomycetidae</taxon>
        <taxon>Dothideales</taxon>
        <taxon>Saccotheciaceae</taxon>
        <taxon>Aureobasidium</taxon>
    </lineage>
</organism>
<dbReference type="InterPro" id="IPR053204">
    <property type="entry name" value="Oxopyrrolidines_Biosynth-assoc"/>
</dbReference>
<feature type="non-terminal residue" evidence="1">
    <location>
        <position position="1"/>
    </location>
</feature>
<dbReference type="InterPro" id="IPR022085">
    <property type="entry name" value="OpdG"/>
</dbReference>
<gene>
    <name evidence="1" type="ORF">AWRI4619_LOCUS4802</name>
</gene>
<evidence type="ECO:0000313" key="1">
    <source>
        <dbReference type="EMBL" id="CAD0087684.1"/>
    </source>
</evidence>
<dbReference type="Pfam" id="PF12311">
    <property type="entry name" value="DUF3632"/>
    <property type="match status" value="1"/>
</dbReference>
<dbReference type="EMBL" id="CAIJEN010000006">
    <property type="protein sequence ID" value="CAD0087684.1"/>
    <property type="molecule type" value="Genomic_DNA"/>
</dbReference>